<accession>A0A381XZL6</accession>
<evidence type="ECO:0000313" key="1">
    <source>
        <dbReference type="EMBL" id="SVA70239.1"/>
    </source>
</evidence>
<dbReference type="EMBL" id="UINC01016968">
    <property type="protein sequence ID" value="SVA70239.1"/>
    <property type="molecule type" value="Genomic_DNA"/>
</dbReference>
<protein>
    <recommendedName>
        <fullName evidence="2">Lipoprotein</fullName>
    </recommendedName>
</protein>
<reference evidence="1" key="1">
    <citation type="submission" date="2018-05" db="EMBL/GenBank/DDBJ databases">
        <authorList>
            <person name="Lanie J.A."/>
            <person name="Ng W.-L."/>
            <person name="Kazmierczak K.M."/>
            <person name="Andrzejewski T.M."/>
            <person name="Davidsen T.M."/>
            <person name="Wayne K.J."/>
            <person name="Tettelin H."/>
            <person name="Glass J.I."/>
            <person name="Rusch D."/>
            <person name="Podicherti R."/>
            <person name="Tsui H.-C.T."/>
            <person name="Winkler M.E."/>
        </authorList>
    </citation>
    <scope>NUCLEOTIDE SEQUENCE</scope>
</reference>
<name>A0A381XZL6_9ZZZZ</name>
<dbReference type="AlphaFoldDB" id="A0A381XZL6"/>
<dbReference type="PROSITE" id="PS51257">
    <property type="entry name" value="PROKAR_LIPOPROTEIN"/>
    <property type="match status" value="1"/>
</dbReference>
<evidence type="ECO:0008006" key="2">
    <source>
        <dbReference type="Google" id="ProtNLM"/>
    </source>
</evidence>
<organism evidence="1">
    <name type="scientific">marine metagenome</name>
    <dbReference type="NCBI Taxonomy" id="408172"/>
    <lineage>
        <taxon>unclassified sequences</taxon>
        <taxon>metagenomes</taxon>
        <taxon>ecological metagenomes</taxon>
    </lineage>
</organism>
<gene>
    <name evidence="1" type="ORF">METZ01_LOCUS123093</name>
</gene>
<sequence length="167" mass="18031">MKKKLLTLALVPFLSGCGVLFVNGPPSGWQEIQDVDALETRALTQPCTSSRTLVWVDAVMGVTGLGGLFTYEQTPSSQYGYTLTDEIEVGLAKISYGVMGLAAGVGAIVGLNKTNDCRAFTARLLQERRGNEQAQASHEWLDELFPLRDLGVTAFDPVFGLPIKQGH</sequence>
<proteinExistence type="predicted"/>